<evidence type="ECO:0000313" key="3">
    <source>
        <dbReference type="Proteomes" id="UP001523216"/>
    </source>
</evidence>
<proteinExistence type="predicted"/>
<feature type="compositionally biased region" description="Gly residues" evidence="1">
    <location>
        <begin position="107"/>
        <end position="117"/>
    </location>
</feature>
<dbReference type="EMBL" id="JAMQOL010000092">
    <property type="protein sequence ID" value="MCM4085044.1"/>
    <property type="molecule type" value="Genomic_DNA"/>
</dbReference>
<reference evidence="2 3" key="1">
    <citation type="submission" date="2022-06" db="EMBL/GenBank/DDBJ databases">
        <title>Actinoplanes abujensis sp. nov., isolated from Nigerian arid soil.</title>
        <authorList>
            <person name="Ding P."/>
        </authorList>
    </citation>
    <scope>NUCLEOTIDE SEQUENCE [LARGE SCALE GENOMIC DNA]</scope>
    <source>
        <strain evidence="3">TRM88002</strain>
    </source>
</reference>
<dbReference type="InterPro" id="IPR010916">
    <property type="entry name" value="TonB_box_CS"/>
</dbReference>
<keyword evidence="3" id="KW-1185">Reference proteome</keyword>
<comment type="caution">
    <text evidence="2">The sequence shown here is derived from an EMBL/GenBank/DDBJ whole genome shotgun (WGS) entry which is preliminary data.</text>
</comment>
<name>A0ABT0YG52_9ACTN</name>
<sequence>MPERRSDVESVDWAALEVFGPPAEVPVALHAIWSDDPERRALGYRYLSDRLVHQGSRSPASAAAAPFVIDVVADPAGPDRFVACSLLWRIALGNEDSLSVSGPTSRTGGGRRLGGPA</sequence>
<organism evidence="2 3">
    <name type="scientific">Paractinoplanes hotanensis</name>
    <dbReference type="NCBI Taxonomy" id="2906497"/>
    <lineage>
        <taxon>Bacteria</taxon>
        <taxon>Bacillati</taxon>
        <taxon>Actinomycetota</taxon>
        <taxon>Actinomycetes</taxon>
        <taxon>Micromonosporales</taxon>
        <taxon>Micromonosporaceae</taxon>
        <taxon>Paractinoplanes</taxon>
    </lineage>
</organism>
<dbReference type="Proteomes" id="UP001523216">
    <property type="component" value="Unassembled WGS sequence"/>
</dbReference>
<accession>A0ABT0YG52</accession>
<protein>
    <submittedName>
        <fullName evidence="2">Uncharacterized protein</fullName>
    </submittedName>
</protein>
<evidence type="ECO:0000313" key="2">
    <source>
        <dbReference type="EMBL" id="MCM4085044.1"/>
    </source>
</evidence>
<feature type="region of interest" description="Disordered" evidence="1">
    <location>
        <begin position="96"/>
        <end position="117"/>
    </location>
</feature>
<dbReference type="PROSITE" id="PS00430">
    <property type="entry name" value="TONB_DEPENDENT_REC_1"/>
    <property type="match status" value="1"/>
</dbReference>
<gene>
    <name evidence="2" type="ORF">LXN57_46710</name>
</gene>
<dbReference type="RefSeq" id="WP_251804777.1">
    <property type="nucleotide sequence ID" value="NZ_JAMQOL010000092.1"/>
</dbReference>
<evidence type="ECO:0000256" key="1">
    <source>
        <dbReference type="SAM" id="MobiDB-lite"/>
    </source>
</evidence>